<dbReference type="InterPro" id="IPR004360">
    <property type="entry name" value="Glyas_Fos-R_dOase_dom"/>
</dbReference>
<dbReference type="PANTHER" id="PTHR33993">
    <property type="entry name" value="GLYOXALASE-RELATED"/>
    <property type="match status" value="1"/>
</dbReference>
<sequence length="142" mass="15211">MADWKPPGFGAPVWLGISANDVSRAEKFYAAVFNWSFHDPPANQSDGPKTRLFSFTSAGVALHGGIQHKPETSNTGTPAAGHGGVCIYWLVEDLAETAKVIEHAGGKMIGSMEPIKEGESGFYRYFEDTEGNVGAVHQLVGM</sequence>
<gene>
    <name evidence="2" type="ORF">MFIFM68171_10166</name>
</gene>
<reference evidence="2 3" key="1">
    <citation type="submission" date="2024-09" db="EMBL/GenBank/DDBJ databases">
        <title>Itraconazole resistance in Madurella fahalii resulting from another homologue of gene encoding cytochrome P450 14-alpha sterol demethylase (CYP51).</title>
        <authorList>
            <person name="Yoshioka I."/>
            <person name="Fahal A.H."/>
            <person name="Kaneko S."/>
            <person name="Yaguchi T."/>
        </authorList>
    </citation>
    <scope>NUCLEOTIDE SEQUENCE [LARGE SCALE GENOMIC DNA]</scope>
    <source>
        <strain evidence="2 3">IFM 68171</strain>
    </source>
</reference>
<dbReference type="InterPro" id="IPR037523">
    <property type="entry name" value="VOC_core"/>
</dbReference>
<feature type="domain" description="VOC" evidence="1">
    <location>
        <begin position="11"/>
        <end position="139"/>
    </location>
</feature>
<proteinExistence type="predicted"/>
<dbReference type="EMBL" id="BAAFSV010000006">
    <property type="protein sequence ID" value="GAB1319956.1"/>
    <property type="molecule type" value="Genomic_DNA"/>
</dbReference>
<dbReference type="SUPFAM" id="SSF54593">
    <property type="entry name" value="Glyoxalase/Bleomycin resistance protein/Dihydroxybiphenyl dioxygenase"/>
    <property type="match status" value="1"/>
</dbReference>
<evidence type="ECO:0000259" key="1">
    <source>
        <dbReference type="PROSITE" id="PS51819"/>
    </source>
</evidence>
<dbReference type="CDD" id="cd07247">
    <property type="entry name" value="SgaA_N_like"/>
    <property type="match status" value="1"/>
</dbReference>
<dbReference type="PROSITE" id="PS51819">
    <property type="entry name" value="VOC"/>
    <property type="match status" value="1"/>
</dbReference>
<comment type="caution">
    <text evidence="2">The sequence shown here is derived from an EMBL/GenBank/DDBJ whole genome shotgun (WGS) entry which is preliminary data.</text>
</comment>
<dbReference type="Gene3D" id="3.10.180.10">
    <property type="entry name" value="2,3-Dihydroxybiphenyl 1,2-Dioxygenase, domain 1"/>
    <property type="match status" value="1"/>
</dbReference>
<organism evidence="2 3">
    <name type="scientific">Madurella fahalii</name>
    <dbReference type="NCBI Taxonomy" id="1157608"/>
    <lineage>
        <taxon>Eukaryota</taxon>
        <taxon>Fungi</taxon>
        <taxon>Dikarya</taxon>
        <taxon>Ascomycota</taxon>
        <taxon>Pezizomycotina</taxon>
        <taxon>Sordariomycetes</taxon>
        <taxon>Sordariomycetidae</taxon>
        <taxon>Sordariales</taxon>
        <taxon>Sordariales incertae sedis</taxon>
        <taxon>Madurella</taxon>
    </lineage>
</organism>
<keyword evidence="3" id="KW-1185">Reference proteome</keyword>
<dbReference type="InterPro" id="IPR052164">
    <property type="entry name" value="Anthracycline_SecMetBiosynth"/>
</dbReference>
<dbReference type="Proteomes" id="UP001628179">
    <property type="component" value="Unassembled WGS sequence"/>
</dbReference>
<evidence type="ECO:0000313" key="2">
    <source>
        <dbReference type="EMBL" id="GAB1319956.1"/>
    </source>
</evidence>
<dbReference type="Pfam" id="PF00903">
    <property type="entry name" value="Glyoxalase"/>
    <property type="match status" value="1"/>
</dbReference>
<protein>
    <recommendedName>
        <fullName evidence="1">VOC domain-containing protein</fullName>
    </recommendedName>
</protein>
<dbReference type="GeneID" id="98180908"/>
<dbReference type="RefSeq" id="XP_070921686.1">
    <property type="nucleotide sequence ID" value="XM_071065585.1"/>
</dbReference>
<accession>A0ABQ0GQE0</accession>
<evidence type="ECO:0000313" key="3">
    <source>
        <dbReference type="Proteomes" id="UP001628179"/>
    </source>
</evidence>
<dbReference type="InterPro" id="IPR029068">
    <property type="entry name" value="Glyas_Bleomycin-R_OHBP_Dase"/>
</dbReference>
<name>A0ABQ0GQE0_9PEZI</name>